<dbReference type="NCBIfam" id="TIGR01484">
    <property type="entry name" value="HAD-SF-IIB"/>
    <property type="match status" value="1"/>
</dbReference>
<dbReference type="InterPro" id="IPR000150">
    <property type="entry name" value="Cof"/>
</dbReference>
<dbReference type="SFLD" id="SFLDG01140">
    <property type="entry name" value="C2.B:_Phosphomannomutase_and_P"/>
    <property type="match status" value="1"/>
</dbReference>
<reference evidence="1" key="1">
    <citation type="submission" date="2023-04" db="EMBL/GenBank/DDBJ databases">
        <title>Assessment of the microbiological origin of a defect in Grana Padano cheese.</title>
        <authorList>
            <person name="Zago M."/>
            <person name="Rossetti L."/>
            <person name="Bonvini B."/>
            <person name="Carminati D."/>
            <person name="Giraffa G."/>
        </authorList>
    </citation>
    <scope>NUCLEOTIDE SEQUENCE</scope>
    <source>
        <strain evidence="1">4990</strain>
    </source>
</reference>
<evidence type="ECO:0000313" key="1">
    <source>
        <dbReference type="EMBL" id="MDS1002413.1"/>
    </source>
</evidence>
<gene>
    <name evidence="1" type="ORF">P9J83_02720</name>
</gene>
<dbReference type="InterPro" id="IPR023214">
    <property type="entry name" value="HAD_sf"/>
</dbReference>
<evidence type="ECO:0000313" key="2">
    <source>
        <dbReference type="Proteomes" id="UP001182303"/>
    </source>
</evidence>
<comment type="caution">
    <text evidence="1">The sequence shown here is derived from an EMBL/GenBank/DDBJ whole genome shotgun (WGS) entry which is preliminary data.</text>
</comment>
<dbReference type="GO" id="GO:0005829">
    <property type="term" value="C:cytosol"/>
    <property type="evidence" value="ECO:0007669"/>
    <property type="project" value="TreeGrafter"/>
</dbReference>
<dbReference type="PROSITE" id="PS01228">
    <property type="entry name" value="COF_1"/>
    <property type="match status" value="1"/>
</dbReference>
<dbReference type="PANTHER" id="PTHR10000:SF55">
    <property type="entry name" value="5-AMINO-6-(5-PHOSPHO-D-RIBITYLAMINO)URACIL PHOSPHATASE YCSE"/>
    <property type="match status" value="1"/>
</dbReference>
<dbReference type="CDD" id="cd07516">
    <property type="entry name" value="HAD_Pase"/>
    <property type="match status" value="1"/>
</dbReference>
<dbReference type="SUPFAM" id="SSF56784">
    <property type="entry name" value="HAD-like"/>
    <property type="match status" value="1"/>
</dbReference>
<dbReference type="PANTHER" id="PTHR10000">
    <property type="entry name" value="PHOSPHOSERINE PHOSPHATASE"/>
    <property type="match status" value="1"/>
</dbReference>
<dbReference type="InterPro" id="IPR036412">
    <property type="entry name" value="HAD-like_sf"/>
</dbReference>
<dbReference type="Pfam" id="PF08282">
    <property type="entry name" value="Hydrolase_3"/>
    <property type="match status" value="1"/>
</dbReference>
<dbReference type="SFLD" id="SFLDS00003">
    <property type="entry name" value="Haloacid_Dehalogenase"/>
    <property type="match status" value="1"/>
</dbReference>
<dbReference type="PROSITE" id="PS01229">
    <property type="entry name" value="COF_2"/>
    <property type="match status" value="1"/>
</dbReference>
<proteinExistence type="predicted"/>
<dbReference type="AlphaFoldDB" id="A0AAE4FH53"/>
<dbReference type="Proteomes" id="UP001182303">
    <property type="component" value="Unassembled WGS sequence"/>
</dbReference>
<sequence length="285" mass="32488">MKLIALDLDGTLLNNKSLISNENIDAIRYAQNKGVEVIISTGRPHFDVFSICEKANISTHIIGNNGASIHFKDKKKLYSIGIDKKDVKGILYWLTDKNFYYEVSTNKAIYTPFNGKDMLKIEADKLISSNPKSINTKEIYKSYEKQFIQAGFIFVDNYKDILDRNDDFYNILAFSFDEEKRKAGMDYFKNLNKFSVFSSGNHNFEIVNKHTSKGASLERLASNLNISLDETMAFGDNYNDVSMFEKVKYSIAMGNADENIKSICKLVADTNYNNGVAKMIYEFIN</sequence>
<dbReference type="InterPro" id="IPR006379">
    <property type="entry name" value="HAD-SF_hydro_IIB"/>
</dbReference>
<dbReference type="GO" id="GO:0016791">
    <property type="term" value="F:phosphatase activity"/>
    <property type="evidence" value="ECO:0007669"/>
    <property type="project" value="TreeGrafter"/>
</dbReference>
<keyword evidence="1" id="KW-0378">Hydrolase</keyword>
<dbReference type="SFLD" id="SFLDG01144">
    <property type="entry name" value="C2.B.4:_PGP_Like"/>
    <property type="match status" value="1"/>
</dbReference>
<dbReference type="GO" id="GO:0000287">
    <property type="term" value="F:magnesium ion binding"/>
    <property type="evidence" value="ECO:0007669"/>
    <property type="project" value="TreeGrafter"/>
</dbReference>
<dbReference type="Gene3D" id="3.40.50.1000">
    <property type="entry name" value="HAD superfamily/HAD-like"/>
    <property type="match status" value="1"/>
</dbReference>
<name>A0AAE4FH53_CLOSG</name>
<dbReference type="NCBIfam" id="TIGR00099">
    <property type="entry name" value="Cof-subfamily"/>
    <property type="match status" value="1"/>
</dbReference>
<dbReference type="Gene3D" id="3.30.1240.10">
    <property type="match status" value="1"/>
</dbReference>
<dbReference type="RefSeq" id="WP_310942793.1">
    <property type="nucleotide sequence ID" value="NZ_JARUIS010000002.1"/>
</dbReference>
<dbReference type="EMBL" id="JARUIS010000002">
    <property type="protein sequence ID" value="MDS1002413.1"/>
    <property type="molecule type" value="Genomic_DNA"/>
</dbReference>
<accession>A0AAE4FH53</accession>
<dbReference type="EC" id="3.1.3.-" evidence="1"/>
<organism evidence="1 2">
    <name type="scientific">Clostridium sporogenes</name>
    <dbReference type="NCBI Taxonomy" id="1509"/>
    <lineage>
        <taxon>Bacteria</taxon>
        <taxon>Bacillati</taxon>
        <taxon>Bacillota</taxon>
        <taxon>Clostridia</taxon>
        <taxon>Eubacteriales</taxon>
        <taxon>Clostridiaceae</taxon>
        <taxon>Clostridium</taxon>
    </lineage>
</organism>
<protein>
    <submittedName>
        <fullName evidence="1">Cof-type HAD-IIB family hydrolase</fullName>
        <ecNumber evidence="1">3.1.3.-</ecNumber>
    </submittedName>
</protein>